<proteinExistence type="predicted"/>
<accession>A0A1H8DK50</accession>
<reference evidence="2" key="1">
    <citation type="submission" date="2016-10" db="EMBL/GenBank/DDBJ databases">
        <authorList>
            <person name="Varghese N."/>
            <person name="Submissions S."/>
        </authorList>
    </citation>
    <scope>NUCLEOTIDE SEQUENCE [LARGE SCALE GENOMIC DNA]</scope>
    <source>
        <strain evidence="2">S6-262</strain>
    </source>
</reference>
<dbReference type="AlphaFoldDB" id="A0A1H8DK50"/>
<evidence type="ECO:0008006" key="3">
    <source>
        <dbReference type="Google" id="ProtNLM"/>
    </source>
</evidence>
<dbReference type="EMBL" id="FOCF01000004">
    <property type="protein sequence ID" value="SEN06897.1"/>
    <property type="molecule type" value="Genomic_DNA"/>
</dbReference>
<protein>
    <recommendedName>
        <fullName evidence="3">Acetylxylan esterase</fullName>
    </recommendedName>
</protein>
<organism evidence="1 2">
    <name type="scientific">Sphingomonas gellani</name>
    <dbReference type="NCBI Taxonomy" id="1166340"/>
    <lineage>
        <taxon>Bacteria</taxon>
        <taxon>Pseudomonadati</taxon>
        <taxon>Pseudomonadota</taxon>
        <taxon>Alphaproteobacteria</taxon>
        <taxon>Sphingomonadales</taxon>
        <taxon>Sphingomonadaceae</taxon>
        <taxon>Sphingomonas</taxon>
    </lineage>
</organism>
<name>A0A1H8DK50_9SPHN</name>
<sequence>MLLPSVDRRHGIPGSMLLKSVASLRPGLSKAAPVRPAEMRQRHPFQCVVPIIAAGMLGLSATSPAQVATSGPAAAGQGSVPGLSAFFDPASSGPTTPDSDGFLRRWLLLEPINKPNRSNAGFTATYVRQTLTTPYFPGQFTAVPRDGQVVSAAEPLRWHALDSRSFDVKLFNFAQALNKPTYGVIFWAVTVIDSPREMRNVRLAVGSNSASIWWLNGRETAGLFNDRRMVMDDVLSDRVTLRKGRNVLRGAVINGPGLSDFCVRFLDEDGRPITDVKTDVR</sequence>
<gene>
    <name evidence="1" type="ORF">SAMN05192583_1935</name>
</gene>
<dbReference type="STRING" id="1166340.SAMN05192583_1935"/>
<keyword evidence="2" id="KW-1185">Reference proteome</keyword>
<dbReference type="Proteomes" id="UP000199206">
    <property type="component" value="Unassembled WGS sequence"/>
</dbReference>
<evidence type="ECO:0000313" key="1">
    <source>
        <dbReference type="EMBL" id="SEN06897.1"/>
    </source>
</evidence>
<evidence type="ECO:0000313" key="2">
    <source>
        <dbReference type="Proteomes" id="UP000199206"/>
    </source>
</evidence>